<organism evidence="1 2">
    <name type="scientific">Roseimaritima multifibrata</name>
    <dbReference type="NCBI Taxonomy" id="1930274"/>
    <lineage>
        <taxon>Bacteria</taxon>
        <taxon>Pseudomonadati</taxon>
        <taxon>Planctomycetota</taxon>
        <taxon>Planctomycetia</taxon>
        <taxon>Pirellulales</taxon>
        <taxon>Pirellulaceae</taxon>
        <taxon>Roseimaritima</taxon>
    </lineage>
</organism>
<protein>
    <submittedName>
        <fullName evidence="1">Uncharacterized protein</fullName>
    </submittedName>
</protein>
<proteinExistence type="predicted"/>
<keyword evidence="2" id="KW-1185">Reference proteome</keyword>
<gene>
    <name evidence="1" type="ORF">FF011L_09070</name>
</gene>
<accession>A0A517MBA4</accession>
<sequence>MSLKESQTIEFFGGPIDGHVARKASNPKPFVFLKTASRVGSNSRLAQLVRLLLFQGHPQLDRFAVYELGSKNQRLAYLYLRTTQSIEPTSDAVAERVEVKVE</sequence>
<dbReference type="OrthoDB" id="276503at2"/>
<dbReference type="EMBL" id="CP036262">
    <property type="protein sequence ID" value="QDS92170.1"/>
    <property type="molecule type" value="Genomic_DNA"/>
</dbReference>
<evidence type="ECO:0000313" key="1">
    <source>
        <dbReference type="EMBL" id="QDS92170.1"/>
    </source>
</evidence>
<reference evidence="1 2" key="1">
    <citation type="submission" date="2019-02" db="EMBL/GenBank/DDBJ databases">
        <title>Deep-cultivation of Planctomycetes and their phenomic and genomic characterization uncovers novel biology.</title>
        <authorList>
            <person name="Wiegand S."/>
            <person name="Jogler M."/>
            <person name="Boedeker C."/>
            <person name="Pinto D."/>
            <person name="Vollmers J."/>
            <person name="Rivas-Marin E."/>
            <person name="Kohn T."/>
            <person name="Peeters S.H."/>
            <person name="Heuer A."/>
            <person name="Rast P."/>
            <person name="Oberbeckmann S."/>
            <person name="Bunk B."/>
            <person name="Jeske O."/>
            <person name="Meyerdierks A."/>
            <person name="Storesund J.E."/>
            <person name="Kallscheuer N."/>
            <person name="Luecker S."/>
            <person name="Lage O.M."/>
            <person name="Pohl T."/>
            <person name="Merkel B.J."/>
            <person name="Hornburger P."/>
            <person name="Mueller R.-W."/>
            <person name="Bruemmer F."/>
            <person name="Labrenz M."/>
            <person name="Spormann A.M."/>
            <person name="Op den Camp H."/>
            <person name="Overmann J."/>
            <person name="Amann R."/>
            <person name="Jetten M.S.M."/>
            <person name="Mascher T."/>
            <person name="Medema M.H."/>
            <person name="Devos D.P."/>
            <person name="Kaster A.-K."/>
            <person name="Ovreas L."/>
            <person name="Rohde M."/>
            <person name="Galperin M.Y."/>
            <person name="Jogler C."/>
        </authorList>
    </citation>
    <scope>NUCLEOTIDE SEQUENCE [LARGE SCALE GENOMIC DNA]</scope>
    <source>
        <strain evidence="1 2">FF011L</strain>
    </source>
</reference>
<dbReference type="AlphaFoldDB" id="A0A517MBA4"/>
<name>A0A517MBA4_9BACT</name>
<dbReference type="Proteomes" id="UP000320672">
    <property type="component" value="Chromosome"/>
</dbReference>
<dbReference type="KEGG" id="rml:FF011L_09070"/>
<dbReference type="RefSeq" id="WP_145350423.1">
    <property type="nucleotide sequence ID" value="NZ_CP036262.1"/>
</dbReference>
<evidence type="ECO:0000313" key="2">
    <source>
        <dbReference type="Proteomes" id="UP000320672"/>
    </source>
</evidence>